<feature type="domain" description="ABC transmembrane type-2" evidence="10">
    <location>
        <begin position="51"/>
        <end position="282"/>
    </location>
</feature>
<evidence type="ECO:0000256" key="3">
    <source>
        <dbReference type="ARBA" id="ARBA00022475"/>
    </source>
</evidence>
<feature type="transmembrane region" description="Helical" evidence="9">
    <location>
        <begin position="124"/>
        <end position="151"/>
    </location>
</feature>
<feature type="transmembrane region" description="Helical" evidence="9">
    <location>
        <begin position="163"/>
        <end position="185"/>
    </location>
</feature>
<name>A0A6J7E0Y4_9ZZZZ</name>
<evidence type="ECO:0000313" key="11">
    <source>
        <dbReference type="EMBL" id="CAB4873433.1"/>
    </source>
</evidence>
<proteinExistence type="predicted"/>
<evidence type="ECO:0000256" key="4">
    <source>
        <dbReference type="ARBA" id="ARBA00022519"/>
    </source>
</evidence>
<evidence type="ECO:0000256" key="8">
    <source>
        <dbReference type="SAM" id="MobiDB-lite"/>
    </source>
</evidence>
<feature type="transmembrane region" description="Helical" evidence="9">
    <location>
        <begin position="84"/>
        <end position="103"/>
    </location>
</feature>
<evidence type="ECO:0000256" key="2">
    <source>
        <dbReference type="ARBA" id="ARBA00022448"/>
    </source>
</evidence>
<keyword evidence="5 9" id="KW-0812">Transmembrane</keyword>
<dbReference type="InterPro" id="IPR047817">
    <property type="entry name" value="ABC2_TM_bact-type"/>
</dbReference>
<keyword evidence="3" id="KW-1003">Cell membrane</keyword>
<dbReference type="PROSITE" id="PS51012">
    <property type="entry name" value="ABC_TM2"/>
    <property type="match status" value="1"/>
</dbReference>
<keyword evidence="7 9" id="KW-0472">Membrane</keyword>
<gene>
    <name evidence="11" type="ORF">UFOPK3423_00870</name>
</gene>
<evidence type="ECO:0000256" key="1">
    <source>
        <dbReference type="ARBA" id="ARBA00004429"/>
    </source>
</evidence>
<evidence type="ECO:0000256" key="9">
    <source>
        <dbReference type="SAM" id="Phobius"/>
    </source>
</evidence>
<evidence type="ECO:0000259" key="10">
    <source>
        <dbReference type="PROSITE" id="PS51012"/>
    </source>
</evidence>
<evidence type="ECO:0000256" key="7">
    <source>
        <dbReference type="ARBA" id="ARBA00023136"/>
    </source>
</evidence>
<reference evidence="11" key="1">
    <citation type="submission" date="2020-05" db="EMBL/GenBank/DDBJ databases">
        <authorList>
            <person name="Chiriac C."/>
            <person name="Salcher M."/>
            <person name="Ghai R."/>
            <person name="Kavagutti S V."/>
        </authorList>
    </citation>
    <scope>NUCLEOTIDE SEQUENCE</scope>
</reference>
<dbReference type="AlphaFoldDB" id="A0A6J7E0Y4"/>
<evidence type="ECO:0000256" key="6">
    <source>
        <dbReference type="ARBA" id="ARBA00022989"/>
    </source>
</evidence>
<protein>
    <submittedName>
        <fullName evidence="11">Unannotated protein</fullName>
    </submittedName>
</protein>
<sequence>MSAATVPEAAQDMGRPIGGPTALGTDPQRFVLLVWTIATTDFKLRFFGSVLGYLWQIMRPLLLFGIIYTVFTVVLDVNSGEPDFGVALLLGIVLFQFFTDATSGSVRSIVLRESLVRKVDFPRAAVPLACVLQALFNLGLNLIPVLVFLLASGGTPRWSWLELPLILGVLILFVTGLALLLSSLFVRYRDVEPIWDVAMQALFYGTPILYSLSVVIDKAGISVARIMLISPLAAAIEQARHAVVSPQYGSLSEIYATGAGVLIPLGVTAAVFALGAVVFTRAAPRIAEEL</sequence>
<dbReference type="PANTHER" id="PTHR30413">
    <property type="entry name" value="INNER MEMBRANE TRANSPORT PERMEASE"/>
    <property type="match status" value="1"/>
</dbReference>
<dbReference type="GO" id="GO:0140359">
    <property type="term" value="F:ABC-type transporter activity"/>
    <property type="evidence" value="ECO:0007669"/>
    <property type="project" value="InterPro"/>
</dbReference>
<dbReference type="EMBL" id="CAFBLQ010000083">
    <property type="protein sequence ID" value="CAB4873433.1"/>
    <property type="molecule type" value="Genomic_DNA"/>
</dbReference>
<dbReference type="InterPro" id="IPR013525">
    <property type="entry name" value="ABC2_TM"/>
</dbReference>
<comment type="subcellular location">
    <subcellularLocation>
        <location evidence="1">Cell inner membrane</location>
        <topology evidence="1">Multi-pass membrane protein</topology>
    </subcellularLocation>
</comment>
<dbReference type="PANTHER" id="PTHR30413:SF8">
    <property type="entry name" value="TRANSPORT PERMEASE PROTEIN"/>
    <property type="match status" value="1"/>
</dbReference>
<feature type="transmembrane region" description="Helical" evidence="9">
    <location>
        <begin position="254"/>
        <end position="279"/>
    </location>
</feature>
<keyword evidence="2" id="KW-0813">Transport</keyword>
<dbReference type="GO" id="GO:0015920">
    <property type="term" value="P:lipopolysaccharide transport"/>
    <property type="evidence" value="ECO:0007669"/>
    <property type="project" value="TreeGrafter"/>
</dbReference>
<keyword evidence="6 9" id="KW-1133">Transmembrane helix</keyword>
<feature type="region of interest" description="Disordered" evidence="8">
    <location>
        <begin position="1"/>
        <end position="21"/>
    </location>
</feature>
<feature type="transmembrane region" description="Helical" evidence="9">
    <location>
        <begin position="61"/>
        <end position="78"/>
    </location>
</feature>
<accession>A0A6J7E0Y4</accession>
<evidence type="ECO:0000256" key="5">
    <source>
        <dbReference type="ARBA" id="ARBA00022692"/>
    </source>
</evidence>
<keyword evidence="4" id="KW-0997">Cell inner membrane</keyword>
<organism evidence="11">
    <name type="scientific">freshwater metagenome</name>
    <dbReference type="NCBI Taxonomy" id="449393"/>
    <lineage>
        <taxon>unclassified sequences</taxon>
        <taxon>metagenomes</taxon>
        <taxon>ecological metagenomes</taxon>
    </lineage>
</organism>
<dbReference type="Pfam" id="PF01061">
    <property type="entry name" value="ABC2_membrane"/>
    <property type="match status" value="1"/>
</dbReference>
<dbReference type="GO" id="GO:0005886">
    <property type="term" value="C:plasma membrane"/>
    <property type="evidence" value="ECO:0007669"/>
    <property type="project" value="UniProtKB-SubCell"/>
</dbReference>